<keyword evidence="1" id="KW-0472">Membrane</keyword>
<evidence type="ECO:0000313" key="2">
    <source>
        <dbReference type="EMBL" id="GAA1716700.1"/>
    </source>
</evidence>
<feature type="transmembrane region" description="Helical" evidence="1">
    <location>
        <begin position="276"/>
        <end position="297"/>
    </location>
</feature>
<feature type="transmembrane region" description="Helical" evidence="1">
    <location>
        <begin position="244"/>
        <end position="264"/>
    </location>
</feature>
<keyword evidence="1" id="KW-1133">Transmembrane helix</keyword>
<name>A0ABN2J2J0_9ACTN</name>
<reference evidence="2 3" key="1">
    <citation type="journal article" date="2019" name="Int. J. Syst. Evol. Microbiol.">
        <title>The Global Catalogue of Microorganisms (GCM) 10K type strain sequencing project: providing services to taxonomists for standard genome sequencing and annotation.</title>
        <authorList>
            <consortium name="The Broad Institute Genomics Platform"/>
            <consortium name="The Broad Institute Genome Sequencing Center for Infectious Disease"/>
            <person name="Wu L."/>
            <person name="Ma J."/>
        </authorList>
    </citation>
    <scope>NUCLEOTIDE SEQUENCE [LARGE SCALE GENOMIC DNA]</scope>
    <source>
        <strain evidence="2 3">JCM 14718</strain>
    </source>
</reference>
<feature type="transmembrane region" description="Helical" evidence="1">
    <location>
        <begin position="170"/>
        <end position="192"/>
    </location>
</feature>
<feature type="transmembrane region" description="Helical" evidence="1">
    <location>
        <begin position="212"/>
        <end position="232"/>
    </location>
</feature>
<sequence length="338" mass="35737">MSKLKTGNRAAAWVLVILTPLIAELAFGSTPLHLGYLVLLWTPVYGAGILLVREAVHRAGRGWPSIVLLGIAYELIEDGIGLQALSSPHLYGAAGWAPRLFGLKTAYWELNVVYHVIFSAVIPILIVDLLFPAHLNVPYLKKTETVITAIVGLLGIGLLRTVSASNDPGYLAPIGVLVGCVVAIAIIAVIALKVVPPRTTAVRTTAAVPPIWVLWVIGAVGTLIILGLIFPFGGAKQPSFARGAWALVPMAIDALIVAGAYVLVRRWGLSTAWTDQHSLGLAGGALVGHTLCGVVIAHTAFDRYGLVVIAILTVALVYLLSRRITKRATTESVAVPVS</sequence>
<feature type="transmembrane region" description="Helical" evidence="1">
    <location>
        <begin position="145"/>
        <end position="164"/>
    </location>
</feature>
<dbReference type="Proteomes" id="UP001500618">
    <property type="component" value="Unassembled WGS sequence"/>
</dbReference>
<organism evidence="2 3">
    <name type="scientific">Fodinicola feengrottensis</name>
    <dbReference type="NCBI Taxonomy" id="435914"/>
    <lineage>
        <taxon>Bacteria</taxon>
        <taxon>Bacillati</taxon>
        <taxon>Actinomycetota</taxon>
        <taxon>Actinomycetes</taxon>
        <taxon>Mycobacteriales</taxon>
        <taxon>Fodinicola</taxon>
    </lineage>
</organism>
<dbReference type="RefSeq" id="WP_344314949.1">
    <property type="nucleotide sequence ID" value="NZ_BAAANY010000041.1"/>
</dbReference>
<gene>
    <name evidence="2" type="ORF">GCM10009765_76660</name>
</gene>
<feature type="transmembrane region" description="Helical" evidence="1">
    <location>
        <begin position="303"/>
        <end position="320"/>
    </location>
</feature>
<comment type="caution">
    <text evidence="2">The sequence shown here is derived from an EMBL/GenBank/DDBJ whole genome shotgun (WGS) entry which is preliminary data.</text>
</comment>
<proteinExistence type="predicted"/>
<keyword evidence="1" id="KW-0812">Transmembrane</keyword>
<feature type="transmembrane region" description="Helical" evidence="1">
    <location>
        <begin position="112"/>
        <end position="133"/>
    </location>
</feature>
<dbReference type="EMBL" id="BAAANY010000041">
    <property type="protein sequence ID" value="GAA1716700.1"/>
    <property type="molecule type" value="Genomic_DNA"/>
</dbReference>
<accession>A0ABN2J2J0</accession>
<protein>
    <submittedName>
        <fullName evidence="2">Uncharacterized protein</fullName>
    </submittedName>
</protein>
<evidence type="ECO:0000313" key="3">
    <source>
        <dbReference type="Proteomes" id="UP001500618"/>
    </source>
</evidence>
<keyword evidence="3" id="KW-1185">Reference proteome</keyword>
<evidence type="ECO:0000256" key="1">
    <source>
        <dbReference type="SAM" id="Phobius"/>
    </source>
</evidence>